<dbReference type="GO" id="GO:0016705">
    <property type="term" value="F:oxidoreductase activity, acting on paired donors, with incorporation or reduction of molecular oxygen"/>
    <property type="evidence" value="ECO:0007669"/>
    <property type="project" value="InterPro"/>
</dbReference>
<dbReference type="PRINTS" id="PR00465">
    <property type="entry name" value="EP450IV"/>
</dbReference>
<keyword evidence="8" id="KW-0812">Transmembrane</keyword>
<evidence type="ECO:0000256" key="6">
    <source>
        <dbReference type="ARBA" id="ARBA00023033"/>
    </source>
</evidence>
<dbReference type="AlphaFoldDB" id="A0AAN6Y8I2"/>
<evidence type="ECO:0000256" key="1">
    <source>
        <dbReference type="ARBA" id="ARBA00001971"/>
    </source>
</evidence>
<accession>A0AAN6Y8I2</accession>
<keyword evidence="8" id="KW-0472">Membrane</keyword>
<evidence type="ECO:0000256" key="7">
    <source>
        <dbReference type="PIRSR" id="PIRSR602403-1"/>
    </source>
</evidence>
<comment type="similarity">
    <text evidence="2">Belongs to the cytochrome P450 family.</text>
</comment>
<keyword evidence="6" id="KW-0503">Monooxygenase</keyword>
<evidence type="ECO:0000313" key="10">
    <source>
        <dbReference type="Proteomes" id="UP001301769"/>
    </source>
</evidence>
<evidence type="ECO:0000256" key="3">
    <source>
        <dbReference type="ARBA" id="ARBA00022723"/>
    </source>
</evidence>
<dbReference type="PANTHER" id="PTHR46206:SF9">
    <property type="entry name" value="CYTOCHROME P450"/>
    <property type="match status" value="1"/>
</dbReference>
<dbReference type="PANTHER" id="PTHR46206">
    <property type="entry name" value="CYTOCHROME P450"/>
    <property type="match status" value="1"/>
</dbReference>
<protein>
    <submittedName>
        <fullName evidence="9">Cytochrome P450</fullName>
    </submittedName>
</protein>
<keyword evidence="10" id="KW-1185">Reference proteome</keyword>
<keyword evidence="3 7" id="KW-0479">Metal-binding</keyword>
<reference evidence="9" key="2">
    <citation type="submission" date="2023-05" db="EMBL/GenBank/DDBJ databases">
        <authorList>
            <consortium name="Lawrence Berkeley National Laboratory"/>
            <person name="Steindorff A."/>
            <person name="Hensen N."/>
            <person name="Bonometti L."/>
            <person name="Westerberg I."/>
            <person name="Brannstrom I.O."/>
            <person name="Guillou S."/>
            <person name="Cros-Aarteil S."/>
            <person name="Calhoun S."/>
            <person name="Haridas S."/>
            <person name="Kuo A."/>
            <person name="Mondo S."/>
            <person name="Pangilinan J."/>
            <person name="Riley R."/>
            <person name="Labutti K."/>
            <person name="Andreopoulos B."/>
            <person name="Lipzen A."/>
            <person name="Chen C."/>
            <person name="Yanf M."/>
            <person name="Daum C."/>
            <person name="Ng V."/>
            <person name="Clum A."/>
            <person name="Ohm R."/>
            <person name="Martin F."/>
            <person name="Silar P."/>
            <person name="Natvig D."/>
            <person name="Lalanne C."/>
            <person name="Gautier V."/>
            <person name="Ament-Velasquez S.L."/>
            <person name="Kruys A."/>
            <person name="Hutchinson M.I."/>
            <person name="Powell A.J."/>
            <person name="Barry K."/>
            <person name="Miller A.N."/>
            <person name="Grigoriev I.V."/>
            <person name="Debuchy R."/>
            <person name="Gladieux P."/>
            <person name="Thoren M.H."/>
            <person name="Johannesson H."/>
        </authorList>
    </citation>
    <scope>NUCLEOTIDE SEQUENCE</scope>
    <source>
        <strain evidence="9">PSN293</strain>
    </source>
</reference>
<dbReference type="InterPro" id="IPR002403">
    <property type="entry name" value="Cyt_P450_E_grp-IV"/>
</dbReference>
<name>A0AAN6Y8I2_9PEZI</name>
<dbReference type="InterPro" id="IPR001128">
    <property type="entry name" value="Cyt_P450"/>
</dbReference>
<evidence type="ECO:0000256" key="8">
    <source>
        <dbReference type="SAM" id="Phobius"/>
    </source>
</evidence>
<evidence type="ECO:0000256" key="5">
    <source>
        <dbReference type="ARBA" id="ARBA00023004"/>
    </source>
</evidence>
<proteinExistence type="inferred from homology"/>
<evidence type="ECO:0000313" key="9">
    <source>
        <dbReference type="EMBL" id="KAK4213900.1"/>
    </source>
</evidence>
<evidence type="ECO:0000256" key="2">
    <source>
        <dbReference type="ARBA" id="ARBA00010617"/>
    </source>
</evidence>
<organism evidence="9 10">
    <name type="scientific">Rhypophila decipiens</name>
    <dbReference type="NCBI Taxonomy" id="261697"/>
    <lineage>
        <taxon>Eukaryota</taxon>
        <taxon>Fungi</taxon>
        <taxon>Dikarya</taxon>
        <taxon>Ascomycota</taxon>
        <taxon>Pezizomycotina</taxon>
        <taxon>Sordariomycetes</taxon>
        <taxon>Sordariomycetidae</taxon>
        <taxon>Sordariales</taxon>
        <taxon>Naviculisporaceae</taxon>
        <taxon>Rhypophila</taxon>
    </lineage>
</organism>
<keyword evidence="5 7" id="KW-0408">Iron</keyword>
<comment type="caution">
    <text evidence="9">The sequence shown here is derived from an EMBL/GenBank/DDBJ whole genome shotgun (WGS) entry which is preliminary data.</text>
</comment>
<keyword evidence="7" id="KW-0349">Heme</keyword>
<keyword evidence="4" id="KW-0560">Oxidoreductase</keyword>
<dbReference type="CDD" id="cd11041">
    <property type="entry name" value="CYP503A1-like"/>
    <property type="match status" value="1"/>
</dbReference>
<feature type="binding site" description="axial binding residue" evidence="7">
    <location>
        <position position="472"/>
    </location>
    <ligand>
        <name>heme</name>
        <dbReference type="ChEBI" id="CHEBI:30413"/>
    </ligand>
    <ligandPart>
        <name>Fe</name>
        <dbReference type="ChEBI" id="CHEBI:18248"/>
    </ligandPart>
</feature>
<gene>
    <name evidence="9" type="ORF">QBC37DRAFT_315461</name>
</gene>
<comment type="cofactor">
    <cofactor evidence="1 7">
        <name>heme</name>
        <dbReference type="ChEBI" id="CHEBI:30413"/>
    </cofactor>
</comment>
<dbReference type="GO" id="GO:0020037">
    <property type="term" value="F:heme binding"/>
    <property type="evidence" value="ECO:0007669"/>
    <property type="project" value="InterPro"/>
</dbReference>
<sequence length="532" mass="61674">MSFRERVTVVLSRIVEPMRTANGFEQFAAGAVMLVVLSLISSWRRNKKNIANVPIHGYRSRFEPTMLLQLRFVMGAKGIISSGYKRFKNVPFIVRRFDTDYNILPIKYLDELRWVSPSILSSKIATTQNMLYEWTDLHFLHRSDLHAHAMKRDLTPNLSKYLQLAAKEVDHGWNDIPPCDDWVEVDIQEISRKLVARMSARIFLGETASRDPEWLRVSQDYTIDAFATAFMLRMVPTWMRFILARFIPFRYRLRHHRKKAEQIVADKMKSRRERKPLEDDDSSVSLVDWMLDHGTEQENELSEMANRQCIMTLASIHTTSTNTATFLFELCAHPEWFPVLRAEIEEVARTEKGNESEMDIKRWHARLEKMDSFLLECFRVHPPVLLSPQRVALQPFTLKDGTYIPKGCRIAFANSEHQMDPEITPDPTTFDPMRAYRARHAPDGGPESYHRNQAVQTDINNNLTFGYGSQACPGRFLGVAEIKLLLARLLTQFDFEYPGPEGTGQVPRTMTADENVFMDPRARLMMRKRKVA</sequence>
<dbReference type="EMBL" id="MU858102">
    <property type="protein sequence ID" value="KAK4213900.1"/>
    <property type="molecule type" value="Genomic_DNA"/>
</dbReference>
<dbReference type="Pfam" id="PF00067">
    <property type="entry name" value="p450"/>
    <property type="match status" value="1"/>
</dbReference>
<dbReference type="GO" id="GO:0005506">
    <property type="term" value="F:iron ion binding"/>
    <property type="evidence" value="ECO:0007669"/>
    <property type="project" value="InterPro"/>
</dbReference>
<dbReference type="SUPFAM" id="SSF48264">
    <property type="entry name" value="Cytochrome P450"/>
    <property type="match status" value="1"/>
</dbReference>
<dbReference type="GO" id="GO:0004497">
    <property type="term" value="F:monooxygenase activity"/>
    <property type="evidence" value="ECO:0007669"/>
    <property type="project" value="UniProtKB-KW"/>
</dbReference>
<keyword evidence="8" id="KW-1133">Transmembrane helix</keyword>
<dbReference type="Proteomes" id="UP001301769">
    <property type="component" value="Unassembled WGS sequence"/>
</dbReference>
<feature type="transmembrane region" description="Helical" evidence="8">
    <location>
        <begin position="20"/>
        <end position="40"/>
    </location>
</feature>
<reference evidence="9" key="1">
    <citation type="journal article" date="2023" name="Mol. Phylogenet. Evol.">
        <title>Genome-scale phylogeny and comparative genomics of the fungal order Sordariales.</title>
        <authorList>
            <person name="Hensen N."/>
            <person name="Bonometti L."/>
            <person name="Westerberg I."/>
            <person name="Brannstrom I.O."/>
            <person name="Guillou S."/>
            <person name="Cros-Aarteil S."/>
            <person name="Calhoun S."/>
            <person name="Haridas S."/>
            <person name="Kuo A."/>
            <person name="Mondo S."/>
            <person name="Pangilinan J."/>
            <person name="Riley R."/>
            <person name="LaButti K."/>
            <person name="Andreopoulos B."/>
            <person name="Lipzen A."/>
            <person name="Chen C."/>
            <person name="Yan M."/>
            <person name="Daum C."/>
            <person name="Ng V."/>
            <person name="Clum A."/>
            <person name="Steindorff A."/>
            <person name="Ohm R.A."/>
            <person name="Martin F."/>
            <person name="Silar P."/>
            <person name="Natvig D.O."/>
            <person name="Lalanne C."/>
            <person name="Gautier V."/>
            <person name="Ament-Velasquez S.L."/>
            <person name="Kruys A."/>
            <person name="Hutchinson M.I."/>
            <person name="Powell A.J."/>
            <person name="Barry K."/>
            <person name="Miller A.N."/>
            <person name="Grigoriev I.V."/>
            <person name="Debuchy R."/>
            <person name="Gladieux P."/>
            <person name="Hiltunen Thoren M."/>
            <person name="Johannesson H."/>
        </authorList>
    </citation>
    <scope>NUCLEOTIDE SEQUENCE</scope>
    <source>
        <strain evidence="9">PSN293</strain>
    </source>
</reference>
<evidence type="ECO:0000256" key="4">
    <source>
        <dbReference type="ARBA" id="ARBA00023002"/>
    </source>
</evidence>
<dbReference type="Gene3D" id="1.10.630.10">
    <property type="entry name" value="Cytochrome P450"/>
    <property type="match status" value="1"/>
</dbReference>
<dbReference type="InterPro" id="IPR036396">
    <property type="entry name" value="Cyt_P450_sf"/>
</dbReference>